<evidence type="ECO:0000313" key="3">
    <source>
        <dbReference type="Proteomes" id="UP000315439"/>
    </source>
</evidence>
<dbReference type="InterPro" id="IPR031876">
    <property type="entry name" value="DUF4760"/>
</dbReference>
<accession>A0A545UCT4</accession>
<feature type="transmembrane region" description="Helical" evidence="1">
    <location>
        <begin position="16"/>
        <end position="37"/>
    </location>
</feature>
<keyword evidence="1" id="KW-1133">Transmembrane helix</keyword>
<keyword evidence="1" id="KW-0812">Transmembrane</keyword>
<dbReference type="EMBL" id="VIKS01000008">
    <property type="protein sequence ID" value="TQV87275.1"/>
    <property type="molecule type" value="Genomic_DNA"/>
</dbReference>
<evidence type="ECO:0000313" key="2">
    <source>
        <dbReference type="EMBL" id="TQV87275.1"/>
    </source>
</evidence>
<dbReference type="RefSeq" id="WP_142893866.1">
    <property type="nucleotide sequence ID" value="NZ_ML660164.1"/>
</dbReference>
<gene>
    <name evidence="2" type="ORF">FLL46_12545</name>
</gene>
<reference evidence="2 3" key="1">
    <citation type="submission" date="2019-07" db="EMBL/GenBank/DDBJ databases">
        <title>Draft genome for Aliikangiella sp. M105.</title>
        <authorList>
            <person name="Wang G."/>
        </authorList>
    </citation>
    <scope>NUCLEOTIDE SEQUENCE [LARGE SCALE GENOMIC DNA]</scope>
    <source>
        <strain evidence="2 3">M105</strain>
    </source>
</reference>
<name>A0A545UCT4_9GAMM</name>
<sequence length="216" mass="25114">MDACLADNGLFYCISITHPVVFVALAAAIVAVFGIAFQRKTAREKNSIDFEESYKKNTNIKNAMLEIYSLNESKVRALIKDDGSVDDNDKSVIAIRRVLNEWERAATAISHQVYDNQYLYQIYGTTVLNLFDVLHPFITARQNKNSRLYINFQLLAVDWIIKRKRDEGYNYPKQLKEAQQHIHYYCDHKNAKGSLIELRKGYDKLKEVMDSMYDKR</sequence>
<keyword evidence="3" id="KW-1185">Reference proteome</keyword>
<keyword evidence="1" id="KW-0472">Membrane</keyword>
<dbReference type="Proteomes" id="UP000315439">
    <property type="component" value="Unassembled WGS sequence"/>
</dbReference>
<evidence type="ECO:0000256" key="1">
    <source>
        <dbReference type="SAM" id="Phobius"/>
    </source>
</evidence>
<protein>
    <submittedName>
        <fullName evidence="2">DUF4760 domain-containing protein</fullName>
    </submittedName>
</protein>
<proteinExistence type="predicted"/>
<organism evidence="2 3">
    <name type="scientific">Aliikangiella coralliicola</name>
    <dbReference type="NCBI Taxonomy" id="2592383"/>
    <lineage>
        <taxon>Bacteria</taxon>
        <taxon>Pseudomonadati</taxon>
        <taxon>Pseudomonadota</taxon>
        <taxon>Gammaproteobacteria</taxon>
        <taxon>Oceanospirillales</taxon>
        <taxon>Pleioneaceae</taxon>
        <taxon>Aliikangiella</taxon>
    </lineage>
</organism>
<comment type="caution">
    <text evidence="2">The sequence shown here is derived from an EMBL/GenBank/DDBJ whole genome shotgun (WGS) entry which is preliminary data.</text>
</comment>
<dbReference type="Pfam" id="PF15956">
    <property type="entry name" value="DUF4760"/>
    <property type="match status" value="1"/>
</dbReference>
<dbReference type="AlphaFoldDB" id="A0A545UCT4"/>
<dbReference type="OrthoDB" id="6712169at2"/>